<dbReference type="KEGG" id="sxn:IAG42_26520"/>
<proteinExistence type="predicted"/>
<evidence type="ECO:0000313" key="2">
    <source>
        <dbReference type="EMBL" id="QNS06790.1"/>
    </source>
</evidence>
<dbReference type="Gene3D" id="2.30.320.10">
    <property type="entry name" value="YwqG-like"/>
    <property type="match status" value="1"/>
</dbReference>
<name>A0A7H1BDI5_9ACTN</name>
<sequence length="283" mass="31622">MSRTTPPRPFDAEALFPGLAPLRRTATRLHPRPGSPTARDSSVGGPMLWPTDEPWPVCPTPHKGADRPLPLIGVAQLYRRDVPGLPHPELGDVLQVFWCTFEGHTDGAYDMHAELRRRHADEVTETLAEQPVPDVVGRAELVPDPCVLHPEEVTEYPWFEELSPDLQERVETWEEDEGDEDAEVYVSDLSTAPGWKSGGHIAWNLTGPTDLPCTECGTELFPLLTATDREWDSSTTSWIPYEDRDGSDLRYAYGPTGVRPWRSHVVVATCPGDPRHPLRLITQ</sequence>
<organism evidence="2 3">
    <name type="scientific">Streptomyces xanthii</name>
    <dbReference type="NCBI Taxonomy" id="2768069"/>
    <lineage>
        <taxon>Bacteria</taxon>
        <taxon>Bacillati</taxon>
        <taxon>Actinomycetota</taxon>
        <taxon>Actinomycetes</taxon>
        <taxon>Kitasatosporales</taxon>
        <taxon>Streptomycetaceae</taxon>
        <taxon>Streptomyces</taxon>
    </lineage>
</organism>
<protein>
    <recommendedName>
        <fullName evidence="4">DUF1963 domain-containing protein</fullName>
    </recommendedName>
</protein>
<dbReference type="AlphaFoldDB" id="A0A7H1BDI5"/>
<keyword evidence="3" id="KW-1185">Reference proteome</keyword>
<gene>
    <name evidence="2" type="ORF">IAG42_26520</name>
</gene>
<evidence type="ECO:0000256" key="1">
    <source>
        <dbReference type="SAM" id="MobiDB-lite"/>
    </source>
</evidence>
<reference evidence="2 3" key="1">
    <citation type="submission" date="2020-09" db="EMBL/GenBank/DDBJ databases">
        <title>A novel species.</title>
        <authorList>
            <person name="Gao J."/>
        </authorList>
    </citation>
    <scope>NUCLEOTIDE SEQUENCE [LARGE SCALE GENOMIC DNA]</scope>
    <source>
        <strain evidence="2 3">CRXT-Y-14</strain>
    </source>
</reference>
<feature type="region of interest" description="Disordered" evidence="1">
    <location>
        <begin position="1"/>
        <end position="46"/>
    </location>
</feature>
<accession>A0A7H1BDI5</accession>
<dbReference type="Proteomes" id="UP000516428">
    <property type="component" value="Chromosome"/>
</dbReference>
<dbReference type="RefSeq" id="WP_188339470.1">
    <property type="nucleotide sequence ID" value="NZ_CP061281.1"/>
</dbReference>
<dbReference type="EMBL" id="CP061281">
    <property type="protein sequence ID" value="QNS06790.1"/>
    <property type="molecule type" value="Genomic_DNA"/>
</dbReference>
<evidence type="ECO:0008006" key="4">
    <source>
        <dbReference type="Google" id="ProtNLM"/>
    </source>
</evidence>
<evidence type="ECO:0000313" key="3">
    <source>
        <dbReference type="Proteomes" id="UP000516428"/>
    </source>
</evidence>